<organism evidence="1 2">
    <name type="scientific">Pseudocercospora eumusae</name>
    <dbReference type="NCBI Taxonomy" id="321146"/>
    <lineage>
        <taxon>Eukaryota</taxon>
        <taxon>Fungi</taxon>
        <taxon>Dikarya</taxon>
        <taxon>Ascomycota</taxon>
        <taxon>Pezizomycotina</taxon>
        <taxon>Dothideomycetes</taxon>
        <taxon>Dothideomycetidae</taxon>
        <taxon>Mycosphaerellales</taxon>
        <taxon>Mycosphaerellaceae</taxon>
        <taxon>Pseudocercospora</taxon>
    </lineage>
</organism>
<dbReference type="AlphaFoldDB" id="A0A139HII8"/>
<accession>A0A139HII8</accession>
<reference evidence="1 2" key="1">
    <citation type="submission" date="2015-07" db="EMBL/GenBank/DDBJ databases">
        <title>Comparative genomics of the Sigatoka disease complex on banana suggests a link between parallel evolutionary changes in Pseudocercospora fijiensis and Pseudocercospora eumusae and increased virulence on the banana host.</title>
        <authorList>
            <person name="Chang T.-C."/>
            <person name="Salvucci A."/>
            <person name="Crous P.W."/>
            <person name="Stergiopoulos I."/>
        </authorList>
    </citation>
    <scope>NUCLEOTIDE SEQUENCE [LARGE SCALE GENOMIC DNA]</scope>
    <source>
        <strain evidence="1 2">CBS 114824</strain>
    </source>
</reference>
<proteinExistence type="predicted"/>
<evidence type="ECO:0000313" key="1">
    <source>
        <dbReference type="EMBL" id="KXT02213.1"/>
    </source>
</evidence>
<sequence length="181" mass="20487">MEHAGISYSITLTTFPWDSQVSIGKASGSAQQPMDFGLELYTSLNAETLSTANAGIHNLSSSAVILVATDLKLRHISQSTFHTRDFSRPSIGTVSHTGAKLHCLELRSYYWFLHGTQADFDIFERLRWSDDWFGNSHVLLVVVSINRYAISIRTPIFNYLYRLTLWRSVLSHITLSTWSND</sequence>
<evidence type="ECO:0000313" key="2">
    <source>
        <dbReference type="Proteomes" id="UP000070133"/>
    </source>
</evidence>
<protein>
    <submittedName>
        <fullName evidence="1">Uncharacterized protein</fullName>
    </submittedName>
</protein>
<name>A0A139HII8_9PEZI</name>
<dbReference type="Proteomes" id="UP000070133">
    <property type="component" value="Unassembled WGS sequence"/>
</dbReference>
<dbReference type="OrthoDB" id="10635698at2759"/>
<gene>
    <name evidence="1" type="ORF">AC578_5092</name>
</gene>
<dbReference type="EMBL" id="LFZN01000044">
    <property type="protein sequence ID" value="KXT02213.1"/>
    <property type="molecule type" value="Genomic_DNA"/>
</dbReference>
<keyword evidence="2" id="KW-1185">Reference proteome</keyword>
<comment type="caution">
    <text evidence="1">The sequence shown here is derived from an EMBL/GenBank/DDBJ whole genome shotgun (WGS) entry which is preliminary data.</text>
</comment>